<dbReference type="OrthoDB" id="7916410at2"/>
<sequence length="179" mass="18923">MKTVRMLAALAALALGTAAVTPALAADMAAPVRAVMAAAEANWADPPQDYQDYFSDERLATLYSADLAARYRKAADTPFAKEMGTPLDWDVVVNAQDGCPLKDVSVEPAGQEGAATRVVARFRALTCFGSEAEYQGFQEAHFLVVEEGGKAVIDDIVTPLDGEAQSLKAQLDAIASDAQ</sequence>
<feature type="signal peptide" evidence="1">
    <location>
        <begin position="1"/>
        <end position="25"/>
    </location>
</feature>
<accession>A0A285S176</accession>
<dbReference type="STRING" id="538381.GCA_001696535_04434"/>
<reference evidence="2 3" key="1">
    <citation type="submission" date="2017-08" db="EMBL/GenBank/DDBJ databases">
        <authorList>
            <person name="de Groot N.N."/>
        </authorList>
    </citation>
    <scope>NUCLEOTIDE SEQUENCE [LARGE SCALE GENOMIC DNA]</scope>
    <source>
        <strain evidence="2 3">USBA 352</strain>
    </source>
</reference>
<name>A0A285S176_9HYPH</name>
<gene>
    <name evidence="2" type="ORF">SAMN05421512_103323</name>
</gene>
<keyword evidence="1" id="KW-0732">Signal</keyword>
<dbReference type="Proteomes" id="UP000219331">
    <property type="component" value="Unassembled WGS sequence"/>
</dbReference>
<dbReference type="AlphaFoldDB" id="A0A285S176"/>
<dbReference type="RefSeq" id="WP_067224583.1">
    <property type="nucleotide sequence ID" value="NZ_MBQE01000006.1"/>
</dbReference>
<evidence type="ECO:0000313" key="2">
    <source>
        <dbReference type="EMBL" id="SOC00655.1"/>
    </source>
</evidence>
<evidence type="ECO:0000313" key="3">
    <source>
        <dbReference type="Proteomes" id="UP000219331"/>
    </source>
</evidence>
<keyword evidence="3" id="KW-1185">Reference proteome</keyword>
<proteinExistence type="predicted"/>
<feature type="chain" id="PRO_5011448607" description="DUF3828 domain-containing protein" evidence="1">
    <location>
        <begin position="26"/>
        <end position="179"/>
    </location>
</feature>
<protein>
    <recommendedName>
        <fullName evidence="4">DUF3828 domain-containing protein</fullName>
    </recommendedName>
</protein>
<dbReference type="EMBL" id="OBML01000003">
    <property type="protein sequence ID" value="SOC00655.1"/>
    <property type="molecule type" value="Genomic_DNA"/>
</dbReference>
<organism evidence="2 3">
    <name type="scientific">Stappia indica</name>
    <dbReference type="NCBI Taxonomy" id="538381"/>
    <lineage>
        <taxon>Bacteria</taxon>
        <taxon>Pseudomonadati</taxon>
        <taxon>Pseudomonadota</taxon>
        <taxon>Alphaproteobacteria</taxon>
        <taxon>Hyphomicrobiales</taxon>
        <taxon>Stappiaceae</taxon>
        <taxon>Stappia</taxon>
    </lineage>
</organism>
<evidence type="ECO:0008006" key="4">
    <source>
        <dbReference type="Google" id="ProtNLM"/>
    </source>
</evidence>
<evidence type="ECO:0000256" key="1">
    <source>
        <dbReference type="SAM" id="SignalP"/>
    </source>
</evidence>